<proteinExistence type="predicted"/>
<keyword evidence="2" id="KW-0255">Endonuclease</keyword>
<name>A0ABQ0A9G6_9GAMM</name>
<dbReference type="Proteomes" id="UP001465153">
    <property type="component" value="Unassembled WGS sequence"/>
</dbReference>
<keyword evidence="3" id="KW-1185">Reference proteome</keyword>
<dbReference type="NCBIfam" id="NF033681">
    <property type="entry name" value="ExeM_NucH_DNase"/>
    <property type="match status" value="1"/>
</dbReference>
<reference evidence="2 3" key="1">
    <citation type="submission" date="2024-04" db="EMBL/GenBank/DDBJ databases">
        <title>Draft genome sequence of Sessilibacter corallicola NBRC 116591.</title>
        <authorList>
            <person name="Miyakawa T."/>
            <person name="Kusuya Y."/>
            <person name="Miura T."/>
        </authorList>
    </citation>
    <scope>NUCLEOTIDE SEQUENCE [LARGE SCALE GENOMIC DNA]</scope>
    <source>
        <strain evidence="2 3">KU-00831-HH</strain>
    </source>
</reference>
<dbReference type="SUPFAM" id="SSF56219">
    <property type="entry name" value="DNase I-like"/>
    <property type="match status" value="1"/>
</dbReference>
<evidence type="ECO:0000313" key="2">
    <source>
        <dbReference type="EMBL" id="GAA6168292.1"/>
    </source>
</evidence>
<dbReference type="InterPro" id="IPR047971">
    <property type="entry name" value="ExeM-like"/>
</dbReference>
<dbReference type="GO" id="GO:0004519">
    <property type="term" value="F:endonuclease activity"/>
    <property type="evidence" value="ECO:0007669"/>
    <property type="project" value="UniProtKB-KW"/>
</dbReference>
<dbReference type="RefSeq" id="WP_233090658.1">
    <property type="nucleotide sequence ID" value="NZ_BAABWN010000006.1"/>
</dbReference>
<feature type="signal peptide" evidence="1">
    <location>
        <begin position="1"/>
        <end position="19"/>
    </location>
</feature>
<dbReference type="EMBL" id="BAABWN010000006">
    <property type="protein sequence ID" value="GAA6168292.1"/>
    <property type="molecule type" value="Genomic_DNA"/>
</dbReference>
<evidence type="ECO:0000313" key="3">
    <source>
        <dbReference type="Proteomes" id="UP001465153"/>
    </source>
</evidence>
<dbReference type="PANTHER" id="PTHR42834">
    <property type="entry name" value="ENDONUCLEASE/EXONUCLEASE/PHOSPHATASE FAMILY PROTEIN (AFU_ORTHOLOGUE AFUA_3G09210)"/>
    <property type="match status" value="1"/>
</dbReference>
<dbReference type="Gene3D" id="3.60.10.10">
    <property type="entry name" value="Endonuclease/exonuclease/phosphatase"/>
    <property type="match status" value="1"/>
</dbReference>
<accession>A0ABQ0A9G6</accession>
<keyword evidence="2" id="KW-0540">Nuclease</keyword>
<dbReference type="InterPro" id="IPR036691">
    <property type="entry name" value="Endo/exonu/phosph_ase_sf"/>
</dbReference>
<keyword evidence="2" id="KW-0378">Hydrolase</keyword>
<dbReference type="CDD" id="cd04486">
    <property type="entry name" value="YhcR_OBF_like"/>
    <property type="match status" value="1"/>
</dbReference>
<sequence>MKKLFLAAPILAASVTANASMVLTGVFDGPLPGGLPKGFEIYVTEDIPDITIYGLGSANNGGGSDGQEFTFSGTSVDAGTYLYVTSNIDGFAQFFEFEPEFIFQAGAANINGDDAIELFRNGEVIDLFGDINVDGTGEPWEYLDGWAYRVSDSVASSVFNLTEWTFSGRNALDGESTNATAATAVPLATFVTDGSGGGDPTPPPLDIGACFSDATLISAVQGDGFNVTTSDDVIVEGIVTGFRDNGYFLQEEPSDSDNNSATSEGIFIFATPAEGIEVGDVARVLGAPSDFFGDSQISASQQIDCGIASEFITPVVIPVQFDDVLDIETVEGMVATINDATIFSLDNFTRFGEIFLSDSVKFNPSDVAVPLSAEFEAAQENLSANIIYLEDDNGQTFPDEISYYATPEFDGLDYSNAPRVGETVSATGPVRFAFGEYRINPTKETFFIESNRTDAPDVIDGDVSIASFNVLNYFNGEVLENGEVTFDFAANRGAESAEELALQEARIVDALITLDADVVGLIEVENDGFGEDSAIRQLVNAVNAKLGSRVYRFARSNDTSITGTDAISNAVIYKHRKVIARGGLRGIALPTQDNNGRFVGQRNTLVQSFRHRATGDRFAVAVNHFKSKGSTCFEDDNNPTELDSIQGSCGAFRVSTSVALGNALEAMNLPEKVLIIGDLNTYSQEDALAILTDYTPEERGYTITSAVNTELDGGLSVPVTDTFGYIPVKDTFDPEGFSFYFFGDDQIGSLDHVLASPAAFDAVVDLDHWNINSVELFQLTYDQALRFNNGAQGDLIDFTAVGPYRSSDHDPVVVTLELENKRKAKFKRKLRKFFKRYFW</sequence>
<protein>
    <submittedName>
        <fullName evidence="2">ExeM/NucH family extracellular endonuclease</fullName>
    </submittedName>
</protein>
<keyword evidence="1" id="KW-0732">Signal</keyword>
<gene>
    <name evidence="2" type="ORF">NBRC116591_21030</name>
</gene>
<organism evidence="2 3">
    <name type="scientific">Sessilibacter corallicola</name>
    <dbReference type="NCBI Taxonomy" id="2904075"/>
    <lineage>
        <taxon>Bacteria</taxon>
        <taxon>Pseudomonadati</taxon>
        <taxon>Pseudomonadota</taxon>
        <taxon>Gammaproteobacteria</taxon>
        <taxon>Cellvibrionales</taxon>
        <taxon>Cellvibrionaceae</taxon>
        <taxon>Sessilibacter</taxon>
    </lineage>
</organism>
<comment type="caution">
    <text evidence="2">The sequence shown here is derived from an EMBL/GenBank/DDBJ whole genome shotgun (WGS) entry which is preliminary data.</text>
</comment>
<evidence type="ECO:0000256" key="1">
    <source>
        <dbReference type="SAM" id="SignalP"/>
    </source>
</evidence>
<dbReference type="PANTHER" id="PTHR42834:SF1">
    <property type="entry name" value="ENDONUCLEASE_EXONUCLEASE_PHOSPHATASE FAMILY PROTEIN (AFU_ORTHOLOGUE AFUA_3G09210)"/>
    <property type="match status" value="1"/>
</dbReference>
<feature type="chain" id="PRO_5046615707" evidence="1">
    <location>
        <begin position="20"/>
        <end position="839"/>
    </location>
</feature>